<sequence>MIDEAYVVIMKHNFHFHDGSSCDSLNPTNEGKECSILNSVTPLIAQTILHIYITSNACNTLKESFSLAKRASVSDLQSELLISCVSDCFTNISTIWEELEMHRSIPNCTYHVPSAFEIDLSSKAWNTLKEHFSHANCVCVLRLRCQLFNFRQNDKFVISNNWE</sequence>
<keyword evidence="3" id="KW-1185">Reference proteome</keyword>
<reference evidence="2" key="3">
    <citation type="submission" date="2015-04" db="UniProtKB">
        <authorList>
            <consortium name="EnsemblPlants"/>
        </authorList>
    </citation>
    <scope>IDENTIFICATION</scope>
    <source>
        <strain evidence="2">cv. Jemalong A17</strain>
    </source>
</reference>
<dbReference type="AlphaFoldDB" id="G7K2S8"/>
<protein>
    <submittedName>
        <fullName evidence="1 2">Uncharacterized protein</fullName>
    </submittedName>
</protein>
<dbReference type="HOGENOM" id="CLU_1629545_0_0_1"/>
<evidence type="ECO:0000313" key="2">
    <source>
        <dbReference type="EnsemblPlants" id="AES96254"/>
    </source>
</evidence>
<proteinExistence type="predicted"/>
<reference evidence="1 3" key="1">
    <citation type="journal article" date="2011" name="Nature">
        <title>The Medicago genome provides insight into the evolution of rhizobial symbioses.</title>
        <authorList>
            <person name="Young N.D."/>
            <person name="Debelle F."/>
            <person name="Oldroyd G.E."/>
            <person name="Geurts R."/>
            <person name="Cannon S.B."/>
            <person name="Udvardi M.K."/>
            <person name="Benedito V.A."/>
            <person name="Mayer K.F."/>
            <person name="Gouzy J."/>
            <person name="Schoof H."/>
            <person name="Van de Peer Y."/>
            <person name="Proost S."/>
            <person name="Cook D.R."/>
            <person name="Meyers B.C."/>
            <person name="Spannagl M."/>
            <person name="Cheung F."/>
            <person name="De Mita S."/>
            <person name="Krishnakumar V."/>
            <person name="Gundlach H."/>
            <person name="Zhou S."/>
            <person name="Mudge J."/>
            <person name="Bharti A.K."/>
            <person name="Murray J.D."/>
            <person name="Naoumkina M.A."/>
            <person name="Rosen B."/>
            <person name="Silverstein K.A."/>
            <person name="Tang H."/>
            <person name="Rombauts S."/>
            <person name="Zhao P.X."/>
            <person name="Zhou P."/>
            <person name="Barbe V."/>
            <person name="Bardou P."/>
            <person name="Bechner M."/>
            <person name="Bellec A."/>
            <person name="Berger A."/>
            <person name="Berges H."/>
            <person name="Bidwell S."/>
            <person name="Bisseling T."/>
            <person name="Choisne N."/>
            <person name="Couloux A."/>
            <person name="Denny R."/>
            <person name="Deshpande S."/>
            <person name="Dai X."/>
            <person name="Doyle J.J."/>
            <person name="Dudez A.M."/>
            <person name="Farmer A.D."/>
            <person name="Fouteau S."/>
            <person name="Franken C."/>
            <person name="Gibelin C."/>
            <person name="Gish J."/>
            <person name="Goldstein S."/>
            <person name="Gonzalez A.J."/>
            <person name="Green P.J."/>
            <person name="Hallab A."/>
            <person name="Hartog M."/>
            <person name="Hua A."/>
            <person name="Humphray S.J."/>
            <person name="Jeong D.H."/>
            <person name="Jing Y."/>
            <person name="Jocker A."/>
            <person name="Kenton S.M."/>
            <person name="Kim D.J."/>
            <person name="Klee K."/>
            <person name="Lai H."/>
            <person name="Lang C."/>
            <person name="Lin S."/>
            <person name="Macmil S.L."/>
            <person name="Magdelenat G."/>
            <person name="Matthews L."/>
            <person name="McCorrison J."/>
            <person name="Monaghan E.L."/>
            <person name="Mun J.H."/>
            <person name="Najar F.Z."/>
            <person name="Nicholson C."/>
            <person name="Noirot C."/>
            <person name="O'Bleness M."/>
            <person name="Paule C.R."/>
            <person name="Poulain J."/>
            <person name="Prion F."/>
            <person name="Qin B."/>
            <person name="Qu C."/>
            <person name="Retzel E.F."/>
            <person name="Riddle C."/>
            <person name="Sallet E."/>
            <person name="Samain S."/>
            <person name="Samson N."/>
            <person name="Sanders I."/>
            <person name="Saurat O."/>
            <person name="Scarpelli C."/>
            <person name="Schiex T."/>
            <person name="Segurens B."/>
            <person name="Severin A.J."/>
            <person name="Sherrier D.J."/>
            <person name="Shi R."/>
            <person name="Sims S."/>
            <person name="Singer S.R."/>
            <person name="Sinharoy S."/>
            <person name="Sterck L."/>
            <person name="Viollet A."/>
            <person name="Wang B.B."/>
            <person name="Wang K."/>
            <person name="Wang M."/>
            <person name="Wang X."/>
            <person name="Warfsmann J."/>
            <person name="Weissenbach J."/>
            <person name="White D.D."/>
            <person name="White J.D."/>
            <person name="Wiley G.B."/>
            <person name="Wincker P."/>
            <person name="Xing Y."/>
            <person name="Yang L."/>
            <person name="Yao Z."/>
            <person name="Ying F."/>
            <person name="Zhai J."/>
            <person name="Zhou L."/>
            <person name="Zuber A."/>
            <person name="Denarie J."/>
            <person name="Dixon R.A."/>
            <person name="May G.D."/>
            <person name="Schwartz D.C."/>
            <person name="Rogers J."/>
            <person name="Quetier F."/>
            <person name="Town C.D."/>
            <person name="Roe B.A."/>
        </authorList>
    </citation>
    <scope>NUCLEOTIDE SEQUENCE [LARGE SCALE GENOMIC DNA]</scope>
    <source>
        <strain evidence="1">A17</strain>
        <strain evidence="2 3">cv. Jemalong A17</strain>
    </source>
</reference>
<dbReference type="Proteomes" id="UP000002051">
    <property type="component" value="Chromosome 5"/>
</dbReference>
<dbReference type="EMBL" id="CM001221">
    <property type="protein sequence ID" value="AES96254.1"/>
    <property type="molecule type" value="Genomic_DNA"/>
</dbReference>
<reference evidence="1 3" key="2">
    <citation type="journal article" date="2014" name="BMC Genomics">
        <title>An improved genome release (version Mt4.0) for the model legume Medicago truncatula.</title>
        <authorList>
            <person name="Tang H."/>
            <person name="Krishnakumar V."/>
            <person name="Bidwell S."/>
            <person name="Rosen B."/>
            <person name="Chan A."/>
            <person name="Zhou S."/>
            <person name="Gentzbittel L."/>
            <person name="Childs K.L."/>
            <person name="Yandell M."/>
            <person name="Gundlach H."/>
            <person name="Mayer K.F."/>
            <person name="Schwartz D.C."/>
            <person name="Town C.D."/>
        </authorList>
    </citation>
    <scope>GENOME REANNOTATION</scope>
    <source>
        <strain evidence="2 3">cv. Jemalong A17</strain>
    </source>
</reference>
<organism evidence="1 3">
    <name type="scientific">Medicago truncatula</name>
    <name type="common">Barrel medic</name>
    <name type="synonym">Medicago tribuloides</name>
    <dbReference type="NCBI Taxonomy" id="3880"/>
    <lineage>
        <taxon>Eukaryota</taxon>
        <taxon>Viridiplantae</taxon>
        <taxon>Streptophyta</taxon>
        <taxon>Embryophyta</taxon>
        <taxon>Tracheophyta</taxon>
        <taxon>Spermatophyta</taxon>
        <taxon>Magnoliopsida</taxon>
        <taxon>eudicotyledons</taxon>
        <taxon>Gunneridae</taxon>
        <taxon>Pentapetalae</taxon>
        <taxon>rosids</taxon>
        <taxon>fabids</taxon>
        <taxon>Fabales</taxon>
        <taxon>Fabaceae</taxon>
        <taxon>Papilionoideae</taxon>
        <taxon>50 kb inversion clade</taxon>
        <taxon>NPAAA clade</taxon>
        <taxon>Hologalegina</taxon>
        <taxon>IRL clade</taxon>
        <taxon>Trifolieae</taxon>
        <taxon>Medicago</taxon>
    </lineage>
</organism>
<gene>
    <name evidence="1" type="ordered locus">MTR_5g035000</name>
</gene>
<dbReference type="EnsemblPlants" id="AES96254">
    <property type="protein sequence ID" value="AES96254"/>
    <property type="gene ID" value="MTR_5g035000"/>
</dbReference>
<evidence type="ECO:0000313" key="3">
    <source>
        <dbReference type="Proteomes" id="UP000002051"/>
    </source>
</evidence>
<name>G7K2S8_MEDTR</name>
<evidence type="ECO:0000313" key="1">
    <source>
        <dbReference type="EMBL" id="AES96254.1"/>
    </source>
</evidence>
<dbReference type="PaxDb" id="3880-AES96254"/>
<accession>G7K2S8</accession>